<sequence>MTSVCRALLSSVLLAAGLLVTSRADAAQMSCALADTTVLDFGQPVANPTVQSESTAVVRVHCVGDDEAAGSAIEICLLASPGGNPAMRRPPSTLRYGLFADSAHTRPLAHPASPVSTTVRLGDRPGVSVDARLSVYGVIAAGQTGLAGGLHEDRVPLQVRVATRQGEDCTTAPTRATGFLDVRAQLASGSCTVSAVDLDFGRAVDLARDVDGSTALGVTCTAGTPYSVALNGGTVGQQAHARRMRMSDAPATATITYQLYRDGARSQVWGDVEAERVTGTGTGMPQTLPVFARVPRQPTPPAGHYLDVVTATVTY</sequence>
<name>A0A5D8Z830_9GAMM</name>
<dbReference type="EMBL" id="VTRV01000020">
    <property type="protein sequence ID" value="TZF90979.1"/>
    <property type="molecule type" value="Genomic_DNA"/>
</dbReference>
<evidence type="ECO:0000259" key="2">
    <source>
        <dbReference type="Pfam" id="PF05229"/>
    </source>
</evidence>
<evidence type="ECO:0000256" key="1">
    <source>
        <dbReference type="SAM" id="SignalP"/>
    </source>
</evidence>
<keyword evidence="4" id="KW-1185">Reference proteome</keyword>
<evidence type="ECO:0000313" key="4">
    <source>
        <dbReference type="Proteomes" id="UP000323164"/>
    </source>
</evidence>
<dbReference type="Pfam" id="PF05229">
    <property type="entry name" value="SCPU"/>
    <property type="match status" value="2"/>
</dbReference>
<dbReference type="OrthoDB" id="8588792at2"/>
<dbReference type="InterPro" id="IPR007893">
    <property type="entry name" value="Spore_coat_U/FanG"/>
</dbReference>
<accession>A0A5D8Z830</accession>
<protein>
    <submittedName>
        <fullName evidence="3">Spore coat U domain-containing protein</fullName>
    </submittedName>
</protein>
<dbReference type="PANTHER" id="PTHR37089">
    <property type="entry name" value="PROTEIN U-RELATED"/>
    <property type="match status" value="1"/>
</dbReference>
<comment type="caution">
    <text evidence="3">The sequence shown here is derived from an EMBL/GenBank/DDBJ whole genome shotgun (WGS) entry which is preliminary data.</text>
</comment>
<reference evidence="3 4" key="1">
    <citation type="submission" date="2019-08" db="EMBL/GenBank/DDBJ databases">
        <title>Draft genome sequence of Lysobacter sp. UKS-15.</title>
        <authorList>
            <person name="Im W.-T."/>
        </authorList>
    </citation>
    <scope>NUCLEOTIDE SEQUENCE [LARGE SCALE GENOMIC DNA]</scope>
    <source>
        <strain evidence="3 4">UKS-15</strain>
    </source>
</reference>
<gene>
    <name evidence="3" type="ORF">FW784_03215</name>
</gene>
<organism evidence="3 4">
    <name type="scientific">Cognatilysobacter lacus</name>
    <dbReference type="NCBI Taxonomy" id="1643323"/>
    <lineage>
        <taxon>Bacteria</taxon>
        <taxon>Pseudomonadati</taxon>
        <taxon>Pseudomonadota</taxon>
        <taxon>Gammaproteobacteria</taxon>
        <taxon>Lysobacterales</taxon>
        <taxon>Lysobacteraceae</taxon>
        <taxon>Cognatilysobacter</taxon>
    </lineage>
</organism>
<feature type="signal peptide" evidence="1">
    <location>
        <begin position="1"/>
        <end position="26"/>
    </location>
</feature>
<dbReference type="RefSeq" id="WP_149351922.1">
    <property type="nucleotide sequence ID" value="NZ_VTRV01000020.1"/>
</dbReference>
<keyword evidence="1" id="KW-0732">Signal</keyword>
<proteinExistence type="predicted"/>
<feature type="domain" description="Spore coat protein U/FanG" evidence="2">
    <location>
        <begin position="178"/>
        <end position="312"/>
    </location>
</feature>
<dbReference type="SMART" id="SM00972">
    <property type="entry name" value="SCPU"/>
    <property type="match status" value="2"/>
</dbReference>
<dbReference type="InterPro" id="IPR053167">
    <property type="entry name" value="Spore_coat_component"/>
</dbReference>
<feature type="chain" id="PRO_5022666616" evidence="1">
    <location>
        <begin position="27"/>
        <end position="315"/>
    </location>
</feature>
<dbReference type="AlphaFoldDB" id="A0A5D8Z830"/>
<feature type="domain" description="Spore coat protein U/FanG" evidence="2">
    <location>
        <begin position="25"/>
        <end position="148"/>
    </location>
</feature>
<dbReference type="Proteomes" id="UP000323164">
    <property type="component" value="Unassembled WGS sequence"/>
</dbReference>
<evidence type="ECO:0000313" key="3">
    <source>
        <dbReference type="EMBL" id="TZF90979.1"/>
    </source>
</evidence>